<comment type="caution">
    <text evidence="5">The sequence shown here is derived from an EMBL/GenBank/DDBJ whole genome shotgun (WGS) entry which is preliminary data.</text>
</comment>
<dbReference type="SUPFAM" id="SSF53067">
    <property type="entry name" value="Actin-like ATPase domain"/>
    <property type="match status" value="1"/>
</dbReference>
<name>A0A916LK59_KRYT1</name>
<evidence type="ECO:0000313" key="5">
    <source>
        <dbReference type="EMBL" id="CUT00020.1"/>
    </source>
</evidence>
<sequence length="70" mass="7786">ENSPDVRKKVCEGLEFLGIRIDDEKNNSPEKEKIITTDDSKVKVLVIPTNEELVIALDTAEIVSNCSDVK</sequence>
<keyword evidence="4" id="KW-0067">ATP-binding</keyword>
<evidence type="ECO:0000256" key="4">
    <source>
        <dbReference type="ARBA" id="ARBA00022840"/>
    </source>
</evidence>
<keyword evidence="1" id="KW-0808">Transferase</keyword>
<dbReference type="PANTHER" id="PTHR21060:SF15">
    <property type="entry name" value="ACETATE KINASE-RELATED"/>
    <property type="match status" value="1"/>
</dbReference>
<protein>
    <submittedName>
        <fullName evidence="5">Acetokinase family protein</fullName>
    </submittedName>
</protein>
<dbReference type="InterPro" id="IPR000890">
    <property type="entry name" value="Aliphatic_acid_kin_short-chain"/>
</dbReference>
<proteinExistence type="predicted"/>
<evidence type="ECO:0000256" key="2">
    <source>
        <dbReference type="ARBA" id="ARBA00022741"/>
    </source>
</evidence>
<dbReference type="PANTHER" id="PTHR21060">
    <property type="entry name" value="ACETATE KINASE"/>
    <property type="match status" value="1"/>
</dbReference>
<dbReference type="Gene3D" id="3.30.420.40">
    <property type="match status" value="1"/>
</dbReference>
<dbReference type="EMBL" id="CZVV01000032">
    <property type="protein sequence ID" value="CUT00020.1"/>
    <property type="molecule type" value="Genomic_DNA"/>
</dbReference>
<keyword evidence="3" id="KW-0418">Kinase</keyword>
<dbReference type="GO" id="GO:0005524">
    <property type="term" value="F:ATP binding"/>
    <property type="evidence" value="ECO:0007669"/>
    <property type="project" value="UniProtKB-KW"/>
</dbReference>
<gene>
    <name evidence="5" type="ORF">JGI25_00671</name>
</gene>
<keyword evidence="2" id="KW-0547">Nucleotide-binding</keyword>
<dbReference type="AlphaFoldDB" id="A0A916LK59"/>
<dbReference type="Proteomes" id="UP000243105">
    <property type="component" value="Unassembled WGS sequence"/>
</dbReference>
<evidence type="ECO:0000313" key="6">
    <source>
        <dbReference type="Proteomes" id="UP000243105"/>
    </source>
</evidence>
<organism evidence="5 6">
    <name type="scientific">Kryptobacter tengchongensis</name>
    <dbReference type="NCBI Taxonomy" id="1643429"/>
    <lineage>
        <taxon>Bacteria</taxon>
        <taxon>Pseudomonadati</taxon>
        <taxon>Candidatus Kryptoniota</taxon>
        <taxon>Candidatus Kryptobacter</taxon>
    </lineage>
</organism>
<evidence type="ECO:0000256" key="3">
    <source>
        <dbReference type="ARBA" id="ARBA00022777"/>
    </source>
</evidence>
<feature type="non-terminal residue" evidence="5">
    <location>
        <position position="1"/>
    </location>
</feature>
<accession>A0A916LK59</accession>
<reference evidence="5 6" key="1">
    <citation type="submission" date="2015-11" db="EMBL/GenBank/DDBJ databases">
        <authorList>
            <person name="Varghese N."/>
        </authorList>
    </citation>
    <scope>NUCLEOTIDE SEQUENCE [LARGE SCALE GENOMIC DNA]</scope>
    <source>
        <strain evidence="5 6">JGI-25</strain>
    </source>
</reference>
<dbReference type="Pfam" id="PF00871">
    <property type="entry name" value="Acetate_kinase"/>
    <property type="match status" value="1"/>
</dbReference>
<evidence type="ECO:0000256" key="1">
    <source>
        <dbReference type="ARBA" id="ARBA00022679"/>
    </source>
</evidence>
<dbReference type="InterPro" id="IPR043129">
    <property type="entry name" value="ATPase_NBD"/>
</dbReference>
<dbReference type="GO" id="GO:0006083">
    <property type="term" value="P:acetate metabolic process"/>
    <property type="evidence" value="ECO:0007669"/>
    <property type="project" value="TreeGrafter"/>
</dbReference>
<dbReference type="GO" id="GO:0008776">
    <property type="term" value="F:acetate kinase activity"/>
    <property type="evidence" value="ECO:0007669"/>
    <property type="project" value="TreeGrafter"/>
</dbReference>